<sequence length="43" mass="4925">MKLCGIIYKALLYFVSEITGVKCGKKQRKQGIINFLSVNDKYL</sequence>
<dbReference type="PATRIC" id="fig|1073351.3.peg.2927"/>
<protein>
    <submittedName>
        <fullName evidence="1">Uncharacterized protein</fullName>
    </submittedName>
</protein>
<comment type="caution">
    <text evidence="1">The sequence shown here is derived from an EMBL/GenBank/DDBJ whole genome shotgun (WGS) entry which is preliminary data.</text>
</comment>
<reference evidence="1 2" key="1">
    <citation type="submission" date="2013-05" db="EMBL/GenBank/DDBJ databases">
        <title>The Genome Sequence of Bacteroides stercoris CC31F.</title>
        <authorList>
            <consortium name="The Broad Institute Genomics Platform"/>
            <person name="Earl A."/>
            <person name="Ward D."/>
            <person name="Feldgarden M."/>
            <person name="Gevers D."/>
            <person name="Oliphant K."/>
            <person name="Allen-Vercoe E."/>
            <person name="Walker B."/>
            <person name="Young S."/>
            <person name="Zeng Q."/>
            <person name="Gargeya S."/>
            <person name="Fitzgerald M."/>
            <person name="Haas B."/>
            <person name="Abouelleil A."/>
            <person name="Allen A.W."/>
            <person name="Alvarado L."/>
            <person name="Arachchi H.M."/>
            <person name="Berlin A.M."/>
            <person name="Chapman S.B."/>
            <person name="Gainer-Dewar J."/>
            <person name="Goldberg J."/>
            <person name="Griggs A."/>
            <person name="Gujja S."/>
            <person name="Hansen M."/>
            <person name="Howarth C."/>
            <person name="Imamovic A."/>
            <person name="Ireland A."/>
            <person name="Larimer J."/>
            <person name="McCowan C."/>
            <person name="Murphy C."/>
            <person name="Pearson M."/>
            <person name="Poon T.W."/>
            <person name="Priest M."/>
            <person name="Roberts A."/>
            <person name="Saif S."/>
            <person name="Shea T."/>
            <person name="Sisk P."/>
            <person name="Sykes S."/>
            <person name="Wortman J."/>
            <person name="Nusbaum C."/>
            <person name="Birren B."/>
        </authorList>
    </citation>
    <scope>NUCLEOTIDE SEQUENCE [LARGE SCALE GENOMIC DNA]</scope>
    <source>
        <strain evidence="1 2">CC31F</strain>
    </source>
</reference>
<dbReference type="HOGENOM" id="CLU_3229917_0_0_10"/>
<name>S3YKA5_BACSE</name>
<dbReference type="Proteomes" id="UP000014614">
    <property type="component" value="Unassembled WGS sequence"/>
</dbReference>
<dbReference type="AlphaFoldDB" id="S3YKA5"/>
<dbReference type="EMBL" id="ATFP01000050">
    <property type="protein sequence ID" value="EPH18113.1"/>
    <property type="molecule type" value="Genomic_DNA"/>
</dbReference>
<evidence type="ECO:0000313" key="2">
    <source>
        <dbReference type="Proteomes" id="UP000014614"/>
    </source>
</evidence>
<proteinExistence type="predicted"/>
<organism evidence="1 2">
    <name type="scientific">Bacteroides stercoris CC31F</name>
    <dbReference type="NCBI Taxonomy" id="1073351"/>
    <lineage>
        <taxon>Bacteria</taxon>
        <taxon>Pseudomonadati</taxon>
        <taxon>Bacteroidota</taxon>
        <taxon>Bacteroidia</taxon>
        <taxon>Bacteroidales</taxon>
        <taxon>Bacteroidaceae</taxon>
        <taxon>Bacteroides</taxon>
    </lineage>
</organism>
<gene>
    <name evidence="1" type="ORF">HMPREF1181_02897</name>
</gene>
<evidence type="ECO:0000313" key="1">
    <source>
        <dbReference type="EMBL" id="EPH18113.1"/>
    </source>
</evidence>
<accession>S3YKA5</accession>